<dbReference type="InterPro" id="IPR010273">
    <property type="entry name" value="DUF881"/>
</dbReference>
<dbReference type="STRING" id="1305675.BFG57_06030"/>
<protein>
    <recommendedName>
        <fullName evidence="4">NgoFVII family restriction endonuclease</fullName>
    </recommendedName>
</protein>
<dbReference type="PANTHER" id="PTHR37313:SF2">
    <property type="entry name" value="UPF0749 PROTEIN YLXX"/>
    <property type="match status" value="1"/>
</dbReference>
<reference evidence="2 3" key="1">
    <citation type="submission" date="2016-08" db="EMBL/GenBank/DDBJ databases">
        <title>Genome of Bacillus solimangrovi GH2-4.</title>
        <authorList>
            <person name="Lim S."/>
            <person name="Kim B.-C."/>
        </authorList>
    </citation>
    <scope>NUCLEOTIDE SEQUENCE [LARGE SCALE GENOMIC DNA]</scope>
    <source>
        <strain evidence="2 3">GH2-4</strain>
    </source>
</reference>
<gene>
    <name evidence="2" type="ORF">BFG57_06030</name>
</gene>
<dbReference type="OrthoDB" id="2439649at2"/>
<dbReference type="PANTHER" id="PTHR37313">
    <property type="entry name" value="UPF0749 PROTEIN RV1825"/>
    <property type="match status" value="1"/>
</dbReference>
<dbReference type="EMBL" id="MJEH01000063">
    <property type="protein sequence ID" value="OEH91292.1"/>
    <property type="molecule type" value="Genomic_DNA"/>
</dbReference>
<proteinExistence type="inferred from homology"/>
<name>A0A1E5LB23_9BACI</name>
<dbReference type="Proteomes" id="UP000095209">
    <property type="component" value="Unassembled WGS sequence"/>
</dbReference>
<dbReference type="Pfam" id="PF05949">
    <property type="entry name" value="DUF881"/>
    <property type="match status" value="1"/>
</dbReference>
<comment type="caution">
    <text evidence="2">The sequence shown here is derived from an EMBL/GenBank/DDBJ whole genome shotgun (WGS) entry which is preliminary data.</text>
</comment>
<dbReference type="Gene3D" id="3.30.70.1880">
    <property type="entry name" value="Protein of unknown function DUF881"/>
    <property type="match status" value="1"/>
</dbReference>
<evidence type="ECO:0000313" key="2">
    <source>
        <dbReference type="EMBL" id="OEH91292.1"/>
    </source>
</evidence>
<keyword evidence="3" id="KW-1185">Reference proteome</keyword>
<accession>A0A1E5LB23</accession>
<evidence type="ECO:0008006" key="4">
    <source>
        <dbReference type="Google" id="ProtNLM"/>
    </source>
</evidence>
<organism evidence="2 3">
    <name type="scientific">Bacillus solimangrovi</name>
    <dbReference type="NCBI Taxonomy" id="1305675"/>
    <lineage>
        <taxon>Bacteria</taxon>
        <taxon>Bacillati</taxon>
        <taxon>Bacillota</taxon>
        <taxon>Bacilli</taxon>
        <taxon>Bacillales</taxon>
        <taxon>Bacillaceae</taxon>
        <taxon>Bacillus</taxon>
    </lineage>
</organism>
<evidence type="ECO:0000313" key="3">
    <source>
        <dbReference type="Proteomes" id="UP000095209"/>
    </source>
</evidence>
<sequence>MLAIQFQTNQETVVRDTRDMWELRADLKAEQELQSKISNEILNVDEVLQKYDQNQVWSQEAALKEQKESLKEKIGLTEKTGEGVILTIEPLFSESIYGQSYETPSPQLLTRLINELNMYQAEAIAIADQRIISTTPIRDVNGKTYVNVKPIPPLPLTIKVIAKNAEKLHNHLEVSQAKDDFAIENLSLSSVISSDIVLPAYDGTLRIQYMEPVKNEKEKS</sequence>
<evidence type="ECO:0000256" key="1">
    <source>
        <dbReference type="ARBA" id="ARBA00009108"/>
    </source>
</evidence>
<comment type="similarity">
    <text evidence="1">Belongs to the UPF0749 family.</text>
</comment>
<dbReference type="AlphaFoldDB" id="A0A1E5LB23"/>